<dbReference type="eggNOG" id="ENOG502ZDGI">
    <property type="taxonomic scope" value="Bacteria"/>
</dbReference>
<dbReference type="OrthoDB" id="5118875at2"/>
<accession>L7KD23</accession>
<keyword evidence="1" id="KW-1133">Transmembrane helix</keyword>
<dbReference type="AlphaFoldDB" id="L7KD23"/>
<name>L7KD23_9ACTN</name>
<dbReference type="InterPro" id="IPR046719">
    <property type="entry name" value="DUF6611"/>
</dbReference>
<dbReference type="EMBL" id="BANR01000001">
    <property type="protein sequence ID" value="GAC46780.1"/>
    <property type="molecule type" value="Genomic_DNA"/>
</dbReference>
<evidence type="ECO:0000256" key="1">
    <source>
        <dbReference type="SAM" id="Phobius"/>
    </source>
</evidence>
<protein>
    <submittedName>
        <fullName evidence="2">Uncharacterized protein</fullName>
    </submittedName>
</protein>
<keyword evidence="1" id="KW-0812">Transmembrane</keyword>
<feature type="transmembrane region" description="Helical" evidence="1">
    <location>
        <begin position="55"/>
        <end position="73"/>
    </location>
</feature>
<evidence type="ECO:0000313" key="2">
    <source>
        <dbReference type="EMBL" id="GAC46780.1"/>
    </source>
</evidence>
<sequence length="176" mass="19152">MNESAQSQSGTARSGSSRWGYLQVGYARHWVCHRLVVYPPGVTIDDVRWLRAWRVLPFLVIATVLASTAAAAWAGASGLVGLVTGFVVAGATLVVVGHRTRRVRAHIRALEAWTGYGSDASARAARREICRLAALLHDADECLASGAISPVEHEVLWARCYHELPTAVRRRRLSVA</sequence>
<dbReference type="Proteomes" id="UP000010988">
    <property type="component" value="Unassembled WGS sequence"/>
</dbReference>
<feature type="transmembrane region" description="Helical" evidence="1">
    <location>
        <begin position="79"/>
        <end position="98"/>
    </location>
</feature>
<dbReference type="Pfam" id="PF20315">
    <property type="entry name" value="DUF6611"/>
    <property type="match status" value="1"/>
</dbReference>
<gene>
    <name evidence="2" type="ORF">GOACH_01_00990</name>
</gene>
<dbReference type="RefSeq" id="WP_005169027.1">
    <property type="nucleotide sequence ID" value="NZ_BANR01000001.1"/>
</dbReference>
<comment type="caution">
    <text evidence="2">The sequence shown here is derived from an EMBL/GenBank/DDBJ whole genome shotgun (WGS) entry which is preliminary data.</text>
</comment>
<organism evidence="2 3">
    <name type="scientific">Gordonia aichiensis NBRC 108223</name>
    <dbReference type="NCBI Taxonomy" id="1220583"/>
    <lineage>
        <taxon>Bacteria</taxon>
        <taxon>Bacillati</taxon>
        <taxon>Actinomycetota</taxon>
        <taxon>Actinomycetes</taxon>
        <taxon>Mycobacteriales</taxon>
        <taxon>Gordoniaceae</taxon>
        <taxon>Gordonia</taxon>
    </lineage>
</organism>
<evidence type="ECO:0000313" key="3">
    <source>
        <dbReference type="Proteomes" id="UP000010988"/>
    </source>
</evidence>
<keyword evidence="1" id="KW-0472">Membrane</keyword>
<keyword evidence="3" id="KW-1185">Reference proteome</keyword>
<reference evidence="2 3" key="1">
    <citation type="submission" date="2012-12" db="EMBL/GenBank/DDBJ databases">
        <title>Whole genome shotgun sequence of Gordonia aichiensis NBRC 108223.</title>
        <authorList>
            <person name="Isaki-Nakamura S."/>
            <person name="Hosoyama A."/>
            <person name="Tsuchikane K."/>
            <person name="Ando Y."/>
            <person name="Baba S."/>
            <person name="Ohji S."/>
            <person name="Hamada M."/>
            <person name="Tamura T."/>
            <person name="Yamazoe A."/>
            <person name="Yamazaki S."/>
            <person name="Fujita N."/>
        </authorList>
    </citation>
    <scope>NUCLEOTIDE SEQUENCE [LARGE SCALE GENOMIC DNA]</scope>
    <source>
        <strain evidence="2 3">NBRC 108223</strain>
    </source>
</reference>
<proteinExistence type="predicted"/>